<sequence length="150" mass="17145">MEDICGCVWKWQQLLSRMRTRTRTRRMTGDQLRVECKVELLLCDVKSYKQNIFCPTHNGTHTQLAPAHARNRGKIVHVSDHHPLLHRLPAFLHLSDVLLARCLLLNGHVSTQKKKPIPPPSLAVLSRIMYLNGDKRKPRPSPNPPILSNA</sequence>
<proteinExistence type="predicted"/>
<reference evidence="1" key="1">
    <citation type="journal article" date="2020" name="Stud. Mycol.">
        <title>101 Dothideomycetes genomes: a test case for predicting lifestyles and emergence of pathogens.</title>
        <authorList>
            <person name="Haridas S."/>
            <person name="Albert R."/>
            <person name="Binder M."/>
            <person name="Bloem J."/>
            <person name="Labutti K."/>
            <person name="Salamov A."/>
            <person name="Andreopoulos B."/>
            <person name="Baker S."/>
            <person name="Barry K."/>
            <person name="Bills G."/>
            <person name="Bluhm B."/>
            <person name="Cannon C."/>
            <person name="Castanera R."/>
            <person name="Culley D."/>
            <person name="Daum C."/>
            <person name="Ezra D."/>
            <person name="Gonzalez J."/>
            <person name="Henrissat B."/>
            <person name="Kuo A."/>
            <person name="Liang C."/>
            <person name="Lipzen A."/>
            <person name="Lutzoni F."/>
            <person name="Magnuson J."/>
            <person name="Mondo S."/>
            <person name="Nolan M."/>
            <person name="Ohm R."/>
            <person name="Pangilinan J."/>
            <person name="Park H.-J."/>
            <person name="Ramirez L."/>
            <person name="Alfaro M."/>
            <person name="Sun H."/>
            <person name="Tritt A."/>
            <person name="Yoshinaga Y."/>
            <person name="Zwiers L.-H."/>
            <person name="Turgeon B."/>
            <person name="Goodwin S."/>
            <person name="Spatafora J."/>
            <person name="Crous P."/>
            <person name="Grigoriev I."/>
        </authorList>
    </citation>
    <scope>NUCLEOTIDE SEQUENCE</scope>
    <source>
        <strain evidence="1">CBS 125425</strain>
    </source>
</reference>
<name>A0A9P4R8M1_9PLEO</name>
<comment type="caution">
    <text evidence="1">The sequence shown here is derived from an EMBL/GenBank/DDBJ whole genome shotgun (WGS) entry which is preliminary data.</text>
</comment>
<keyword evidence="2" id="KW-1185">Reference proteome</keyword>
<dbReference type="AlphaFoldDB" id="A0A9P4R8M1"/>
<gene>
    <name evidence="1" type="ORF">EJ04DRAFT_22723</name>
</gene>
<protein>
    <submittedName>
        <fullName evidence="1">Uncharacterized protein</fullName>
    </submittedName>
</protein>
<dbReference type="Proteomes" id="UP000799444">
    <property type="component" value="Unassembled WGS sequence"/>
</dbReference>
<evidence type="ECO:0000313" key="2">
    <source>
        <dbReference type="Proteomes" id="UP000799444"/>
    </source>
</evidence>
<organism evidence="1 2">
    <name type="scientific">Polyplosphaeria fusca</name>
    <dbReference type="NCBI Taxonomy" id="682080"/>
    <lineage>
        <taxon>Eukaryota</taxon>
        <taxon>Fungi</taxon>
        <taxon>Dikarya</taxon>
        <taxon>Ascomycota</taxon>
        <taxon>Pezizomycotina</taxon>
        <taxon>Dothideomycetes</taxon>
        <taxon>Pleosporomycetidae</taxon>
        <taxon>Pleosporales</taxon>
        <taxon>Tetraplosphaeriaceae</taxon>
        <taxon>Polyplosphaeria</taxon>
    </lineage>
</organism>
<dbReference type="EMBL" id="ML996107">
    <property type="protein sequence ID" value="KAF2738709.1"/>
    <property type="molecule type" value="Genomic_DNA"/>
</dbReference>
<evidence type="ECO:0000313" key="1">
    <source>
        <dbReference type="EMBL" id="KAF2738709.1"/>
    </source>
</evidence>
<accession>A0A9P4R8M1</accession>